<accession>A0A844GSW1</accession>
<sequence>MFEIDIEALQAEFDRIVASFGTPSDSFVEDTERWIEDNSIILQELNGGGGGLEKVFLTVTTFEDQNDGGDRNGLSLRDAILRAKADPSKEYVINLPAGVYELSIQGNEDSLFPSDNPNLPGEVDDIVARTGDLDVETRVTIVGVGSGSTTINGTALGDRIFDVRQGGLLSLSGVTIEDGIAENALDENGSSGGGIRINTGASAIINNSIIKNNSTAINTDTDNNNGGGIANFGDTEIINSIISGNLSGDDAGGIYNEGTLNIRNSTIAGNFANAAAVEVIEAGGGGLYTFGGTVQILNSTISGNITGDAGGGILSQDATVSIINSTITNNSSQIGSGITVLGADSPLLLQNSIVAGNLDSSDIEGFFTENSSYNLIGDGNGIILDGFNNNIVGDIVNPLDPLLGDLQDNGGYTPTHLPLRGSPVINAGNNEIASSQVGNSDQRGYARIIGGTVDIGSTESGATPRSALNNPIYRFQNTEIPGTYLYVGEEERQSILNNYPKFEEEGFAFSVATQPGDGLIPIYRFQNTQIQGTYLYVGQEERQSILQSFPQFREEGLAFYAFGANANQADSLYRFQNNNLPGTYLFVGQNERQSILQNYSNFSEEGIAFEAAF</sequence>
<dbReference type="Pfam" id="PF18885">
    <property type="entry name" value="DUF5648"/>
    <property type="match status" value="1"/>
</dbReference>
<comment type="caution">
    <text evidence="2">The sequence shown here is derived from an EMBL/GenBank/DDBJ whole genome shotgun (WGS) entry which is preliminary data.</text>
</comment>
<dbReference type="InterPro" id="IPR059226">
    <property type="entry name" value="Choice_anch_Q_dom"/>
</dbReference>
<protein>
    <recommendedName>
        <fullName evidence="1">DUF5648 domain-containing protein</fullName>
    </recommendedName>
</protein>
<dbReference type="RefSeq" id="WP_155084123.1">
    <property type="nucleotide sequence ID" value="NZ_WMIA01000014.1"/>
</dbReference>
<dbReference type="SUPFAM" id="SSF51126">
    <property type="entry name" value="Pectin lyase-like"/>
    <property type="match status" value="1"/>
</dbReference>
<gene>
    <name evidence="2" type="ORF">GGC33_11740</name>
</gene>
<evidence type="ECO:0000313" key="2">
    <source>
        <dbReference type="EMBL" id="MTF39594.1"/>
    </source>
</evidence>
<feature type="domain" description="DUF5648" evidence="1">
    <location>
        <begin position="471"/>
        <end position="611"/>
    </location>
</feature>
<evidence type="ECO:0000259" key="1">
    <source>
        <dbReference type="Pfam" id="PF18885"/>
    </source>
</evidence>
<dbReference type="Proteomes" id="UP000437131">
    <property type="component" value="Unassembled WGS sequence"/>
</dbReference>
<dbReference type="InterPro" id="IPR011050">
    <property type="entry name" value="Pectin_lyase_fold/virulence"/>
</dbReference>
<dbReference type="InterPro" id="IPR043708">
    <property type="entry name" value="DUF5648"/>
</dbReference>
<dbReference type="EMBL" id="WMIA01000014">
    <property type="protein sequence ID" value="MTF39594.1"/>
    <property type="molecule type" value="Genomic_DNA"/>
</dbReference>
<evidence type="ECO:0000313" key="3">
    <source>
        <dbReference type="Proteomes" id="UP000437131"/>
    </source>
</evidence>
<proteinExistence type="predicted"/>
<name>A0A844GSW1_9CHRO</name>
<organism evidence="2 3">
    <name type="scientific">Cyanobacterium aponinum 0216</name>
    <dbReference type="NCBI Taxonomy" id="2676140"/>
    <lineage>
        <taxon>Bacteria</taxon>
        <taxon>Bacillati</taxon>
        <taxon>Cyanobacteriota</taxon>
        <taxon>Cyanophyceae</taxon>
        <taxon>Oscillatoriophycideae</taxon>
        <taxon>Chroococcales</taxon>
        <taxon>Geminocystaceae</taxon>
        <taxon>Cyanobacterium</taxon>
    </lineage>
</organism>
<dbReference type="AlphaFoldDB" id="A0A844GSW1"/>
<dbReference type="NCBIfam" id="NF041518">
    <property type="entry name" value="choice_anch_Q"/>
    <property type="match status" value="1"/>
</dbReference>
<reference evidence="2 3" key="1">
    <citation type="submission" date="2019-11" db="EMBL/GenBank/DDBJ databases">
        <title>Isolation of a new High Light Tolerant Cyanobacteria.</title>
        <authorList>
            <person name="Dobson Z."/>
            <person name="Vaughn N."/>
            <person name="Vaughn M."/>
            <person name="Fromme P."/>
            <person name="Mazor Y."/>
        </authorList>
    </citation>
    <scope>NUCLEOTIDE SEQUENCE [LARGE SCALE GENOMIC DNA]</scope>
    <source>
        <strain evidence="2 3">0216</strain>
    </source>
</reference>